<accession>A0A3E2NBJ5</accession>
<comment type="caution">
    <text evidence="1">The sequence shown here is derived from an EMBL/GenBank/DDBJ whole genome shotgun (WGS) entry which is preliminary data.</text>
</comment>
<dbReference type="Proteomes" id="UP000260680">
    <property type="component" value="Unassembled WGS sequence"/>
</dbReference>
<name>A0A3E2NBJ5_9FIRM</name>
<sequence length="62" mass="7383">MEEYYGILRKSDIFQLADDDTLKHVLYCLEGHVRVYGKGEIIYQYVAVRNKRYSCIFLDSFP</sequence>
<protein>
    <submittedName>
        <fullName evidence="1">Uncharacterized protein</fullName>
    </submittedName>
</protein>
<dbReference type="RefSeq" id="WP_117417548.1">
    <property type="nucleotide sequence ID" value="NZ_QOHO01000041.1"/>
</dbReference>
<dbReference type="InterPro" id="IPR018490">
    <property type="entry name" value="cNMP-bd_dom_sf"/>
</dbReference>
<organism evidence="1 2">
    <name type="scientific">Lacrimispora amygdalina</name>
    <dbReference type="NCBI Taxonomy" id="253257"/>
    <lineage>
        <taxon>Bacteria</taxon>
        <taxon>Bacillati</taxon>
        <taxon>Bacillota</taxon>
        <taxon>Clostridia</taxon>
        <taxon>Lachnospirales</taxon>
        <taxon>Lachnospiraceae</taxon>
        <taxon>Lacrimispora</taxon>
    </lineage>
</organism>
<gene>
    <name evidence="1" type="ORF">DS742_13735</name>
</gene>
<evidence type="ECO:0000313" key="2">
    <source>
        <dbReference type="Proteomes" id="UP000260680"/>
    </source>
</evidence>
<dbReference type="AlphaFoldDB" id="A0A3E2NBJ5"/>
<dbReference type="EMBL" id="QOHO01000041">
    <property type="protein sequence ID" value="RFZ78399.1"/>
    <property type="molecule type" value="Genomic_DNA"/>
</dbReference>
<proteinExistence type="predicted"/>
<dbReference type="SUPFAM" id="SSF51206">
    <property type="entry name" value="cAMP-binding domain-like"/>
    <property type="match status" value="1"/>
</dbReference>
<reference evidence="1 2" key="1">
    <citation type="submission" date="2018-07" db="EMBL/GenBank/DDBJ databases">
        <title>New species, Clostridium PI-S10-A1B.</title>
        <authorList>
            <person name="Krishna G."/>
            <person name="Summeta K."/>
            <person name="Shikha S."/>
            <person name="Prabhu P.B."/>
            <person name="Suresh K."/>
        </authorList>
    </citation>
    <scope>NUCLEOTIDE SEQUENCE [LARGE SCALE GENOMIC DNA]</scope>
    <source>
        <strain evidence="1 2">PI-S10-A1B</strain>
    </source>
</reference>
<evidence type="ECO:0000313" key="1">
    <source>
        <dbReference type="EMBL" id="RFZ78399.1"/>
    </source>
</evidence>